<evidence type="ECO:0000256" key="2">
    <source>
        <dbReference type="ARBA" id="ARBA00003213"/>
    </source>
</evidence>
<comment type="similarity">
    <text evidence="3 10">Belongs to the IPP transferase family.</text>
</comment>
<dbReference type="NCBIfam" id="TIGR00174">
    <property type="entry name" value="miaA"/>
    <property type="match status" value="1"/>
</dbReference>
<evidence type="ECO:0000256" key="8">
    <source>
        <dbReference type="ARBA" id="ARBA00022842"/>
    </source>
</evidence>
<accession>A0A6N9NM87</accession>
<feature type="site" description="Interaction with substrate tRNA" evidence="10">
    <location>
        <position position="103"/>
    </location>
</feature>
<dbReference type="InterPro" id="IPR008144">
    <property type="entry name" value="Guanylate_kin-like_dom"/>
</dbReference>
<evidence type="ECO:0000256" key="6">
    <source>
        <dbReference type="ARBA" id="ARBA00022741"/>
    </source>
</evidence>
<keyword evidence="13" id="KW-1185">Reference proteome</keyword>
<dbReference type="GO" id="GO:0006400">
    <property type="term" value="P:tRNA modification"/>
    <property type="evidence" value="ECO:0007669"/>
    <property type="project" value="TreeGrafter"/>
</dbReference>
<dbReference type="AlphaFoldDB" id="A0A6N9NM87"/>
<sequence>MNTTKTLIVIVGPTAIGKTDCSIWLAKYFKTSILSADSRQFYKEISIGTAKPTPEEMNGVPHYFIDSHSITADFNVNDFEKEALTQLDHIFKSNDYAILVGGSGMYVDALCYGMDDAMPDPDENIRTRLNNQLAIAGIESLQEELKTLDPVFYHEIDLKNSNRLMRAIEVCLITGQPYSTLRKGIIKKRPFNIVRIGLEKEREVIYDRINKRVDIMMANGLLDEVKSVYKFRNQNALKTVGYRELFDYLDQKITLEEAVEKIKVNSRRYAKRQLTWFKKDKNTHWFLPEQQEEMINFIRTYKKRNG</sequence>
<name>A0A6N9NM87_9FLAO</name>
<dbReference type="PANTHER" id="PTHR11088">
    <property type="entry name" value="TRNA DIMETHYLALLYLTRANSFERASE"/>
    <property type="match status" value="1"/>
</dbReference>
<dbReference type="InterPro" id="IPR039657">
    <property type="entry name" value="Dimethylallyltransferase"/>
</dbReference>
<dbReference type="HAMAP" id="MF_00185">
    <property type="entry name" value="IPP_trans"/>
    <property type="match status" value="1"/>
</dbReference>
<evidence type="ECO:0000256" key="1">
    <source>
        <dbReference type="ARBA" id="ARBA00001946"/>
    </source>
</evidence>
<dbReference type="PANTHER" id="PTHR11088:SF60">
    <property type="entry name" value="TRNA DIMETHYLALLYLTRANSFERASE"/>
    <property type="match status" value="1"/>
</dbReference>
<feature type="region of interest" description="Interaction with substrate tRNA" evidence="10">
    <location>
        <begin position="37"/>
        <end position="40"/>
    </location>
</feature>
<evidence type="ECO:0000256" key="7">
    <source>
        <dbReference type="ARBA" id="ARBA00022840"/>
    </source>
</evidence>
<dbReference type="InterPro" id="IPR018022">
    <property type="entry name" value="IPT"/>
</dbReference>
<evidence type="ECO:0000259" key="11">
    <source>
        <dbReference type="PROSITE" id="PS50052"/>
    </source>
</evidence>
<comment type="caution">
    <text evidence="12">The sequence shown here is derived from an EMBL/GenBank/DDBJ whole genome shotgun (WGS) entry which is preliminary data.</text>
</comment>
<evidence type="ECO:0000313" key="12">
    <source>
        <dbReference type="EMBL" id="NBG67004.1"/>
    </source>
</evidence>
<evidence type="ECO:0000256" key="10">
    <source>
        <dbReference type="HAMAP-Rule" id="MF_00185"/>
    </source>
</evidence>
<dbReference type="Proteomes" id="UP000470771">
    <property type="component" value="Unassembled WGS sequence"/>
</dbReference>
<dbReference type="GO" id="GO:0052381">
    <property type="term" value="F:tRNA dimethylallyltransferase activity"/>
    <property type="evidence" value="ECO:0007669"/>
    <property type="project" value="UniProtKB-UniRule"/>
</dbReference>
<keyword evidence="4 10" id="KW-0808">Transferase</keyword>
<evidence type="ECO:0000313" key="13">
    <source>
        <dbReference type="Proteomes" id="UP000470771"/>
    </source>
</evidence>
<dbReference type="InterPro" id="IPR027417">
    <property type="entry name" value="P-loop_NTPase"/>
</dbReference>
<gene>
    <name evidence="10 12" type="primary">miaA</name>
    <name evidence="12" type="ORF">GQN54_12820</name>
</gene>
<dbReference type="Gene3D" id="1.10.20.140">
    <property type="match status" value="1"/>
</dbReference>
<organism evidence="12 13">
    <name type="scientific">Acidiluteibacter ferrifornacis</name>
    <dbReference type="NCBI Taxonomy" id="2692424"/>
    <lineage>
        <taxon>Bacteria</taxon>
        <taxon>Pseudomonadati</taxon>
        <taxon>Bacteroidota</taxon>
        <taxon>Flavobacteriia</taxon>
        <taxon>Flavobacteriales</taxon>
        <taxon>Cryomorphaceae</taxon>
        <taxon>Acidiluteibacter</taxon>
    </lineage>
</organism>
<comment type="cofactor">
    <cofactor evidence="1 10">
        <name>Mg(2+)</name>
        <dbReference type="ChEBI" id="CHEBI:18420"/>
    </cofactor>
</comment>
<comment type="caution">
    <text evidence="10">Lacks conserved residue(s) required for the propagation of feature annotation.</text>
</comment>
<dbReference type="RefSeq" id="WP_160633955.1">
    <property type="nucleotide sequence ID" value="NZ_WWNE01000012.1"/>
</dbReference>
<protein>
    <recommendedName>
        <fullName evidence="10">tRNA dimethylallyltransferase</fullName>
        <ecNumber evidence="10">2.5.1.75</ecNumber>
    </recommendedName>
    <alternativeName>
        <fullName evidence="10">Dimethylallyl diphosphate:tRNA dimethylallyltransferase</fullName>
        <shortName evidence="10">DMAPP:tRNA dimethylallyltransferase</shortName>
        <shortName evidence="10">DMATase</shortName>
    </alternativeName>
    <alternativeName>
        <fullName evidence="10">Isopentenyl-diphosphate:tRNA isopentenyltransferase</fullName>
        <shortName evidence="10">IPP transferase</shortName>
        <shortName evidence="10">IPPT</shortName>
        <shortName evidence="10">IPTase</shortName>
    </alternativeName>
</protein>
<reference evidence="12 13" key="1">
    <citation type="submission" date="2019-12" db="EMBL/GenBank/DDBJ databases">
        <authorList>
            <person name="Zhao J."/>
        </authorList>
    </citation>
    <scope>NUCLEOTIDE SEQUENCE [LARGE SCALE GENOMIC DNA]</scope>
    <source>
        <strain evidence="12 13">S-15</strain>
    </source>
</reference>
<keyword evidence="7 10" id="KW-0067">ATP-binding</keyword>
<feature type="binding site" evidence="10">
    <location>
        <begin position="14"/>
        <end position="19"/>
    </location>
    <ligand>
        <name>substrate</name>
    </ligand>
</feature>
<proteinExistence type="inferred from homology"/>
<keyword evidence="5 10" id="KW-0819">tRNA processing</keyword>
<comment type="catalytic activity">
    <reaction evidence="9 10">
        <text>adenosine(37) in tRNA + dimethylallyl diphosphate = N(6)-dimethylallyladenosine(37) in tRNA + diphosphate</text>
        <dbReference type="Rhea" id="RHEA:26482"/>
        <dbReference type="Rhea" id="RHEA-COMP:10162"/>
        <dbReference type="Rhea" id="RHEA-COMP:10375"/>
        <dbReference type="ChEBI" id="CHEBI:33019"/>
        <dbReference type="ChEBI" id="CHEBI:57623"/>
        <dbReference type="ChEBI" id="CHEBI:74411"/>
        <dbReference type="ChEBI" id="CHEBI:74415"/>
        <dbReference type="EC" id="2.5.1.75"/>
    </reaction>
</comment>
<feature type="site" description="Interaction with substrate tRNA" evidence="10">
    <location>
        <position position="126"/>
    </location>
</feature>
<evidence type="ECO:0000256" key="5">
    <source>
        <dbReference type="ARBA" id="ARBA00022694"/>
    </source>
</evidence>
<dbReference type="EC" id="2.5.1.75" evidence="10"/>
<dbReference type="EMBL" id="WWNE01000012">
    <property type="protein sequence ID" value="NBG67004.1"/>
    <property type="molecule type" value="Genomic_DNA"/>
</dbReference>
<evidence type="ECO:0000256" key="9">
    <source>
        <dbReference type="ARBA" id="ARBA00049563"/>
    </source>
</evidence>
<comment type="subunit">
    <text evidence="10">Monomer.</text>
</comment>
<dbReference type="PROSITE" id="PS50052">
    <property type="entry name" value="GUANYLATE_KINASE_2"/>
    <property type="match status" value="1"/>
</dbReference>
<dbReference type="Pfam" id="PF01715">
    <property type="entry name" value="IPPT"/>
    <property type="match status" value="1"/>
</dbReference>
<dbReference type="GO" id="GO:0005524">
    <property type="term" value="F:ATP binding"/>
    <property type="evidence" value="ECO:0007669"/>
    <property type="project" value="UniProtKB-UniRule"/>
</dbReference>
<dbReference type="Gene3D" id="3.40.50.300">
    <property type="entry name" value="P-loop containing nucleotide triphosphate hydrolases"/>
    <property type="match status" value="1"/>
</dbReference>
<dbReference type="SUPFAM" id="SSF52540">
    <property type="entry name" value="P-loop containing nucleoside triphosphate hydrolases"/>
    <property type="match status" value="2"/>
</dbReference>
<evidence type="ECO:0000256" key="4">
    <source>
        <dbReference type="ARBA" id="ARBA00022679"/>
    </source>
</evidence>
<keyword evidence="6 10" id="KW-0547">Nucleotide-binding</keyword>
<feature type="binding site" evidence="10">
    <location>
        <begin position="12"/>
        <end position="19"/>
    </location>
    <ligand>
        <name>ATP</name>
        <dbReference type="ChEBI" id="CHEBI:30616"/>
    </ligand>
</feature>
<comment type="function">
    <text evidence="2 10">Catalyzes the transfer of a dimethylallyl group onto the adenine at position 37 in tRNAs that read codons beginning with uridine, leading to the formation of N6-(dimethylallyl)adenosine (i(6)A).</text>
</comment>
<evidence type="ECO:0000256" key="3">
    <source>
        <dbReference type="ARBA" id="ARBA00005842"/>
    </source>
</evidence>
<feature type="domain" description="Guanylate kinase-like" evidence="11">
    <location>
        <begin position="5"/>
        <end position="214"/>
    </location>
</feature>
<keyword evidence="8 10" id="KW-0460">Magnesium</keyword>